<dbReference type="InterPro" id="IPR036250">
    <property type="entry name" value="AcylCo_DH-like_C"/>
</dbReference>
<evidence type="ECO:0000256" key="3">
    <source>
        <dbReference type="ARBA" id="ARBA00023002"/>
    </source>
</evidence>
<reference evidence="4 5" key="1">
    <citation type="submission" date="2018-03" db="EMBL/GenBank/DDBJ databases">
        <title>Streptomyces dioscori sp. nov., a novel endophytic actinobacterium isolated from bulbil of Dioscorea bulbifera L.</title>
        <authorList>
            <person name="Zhikuan W."/>
        </authorList>
    </citation>
    <scope>NUCLEOTIDE SEQUENCE [LARGE SCALE GENOMIC DNA]</scope>
    <source>
        <strain evidence="4 5">A217</strain>
    </source>
</reference>
<proteinExistence type="predicted"/>
<dbReference type="PANTHER" id="PTHR43884:SF20">
    <property type="entry name" value="ACYL-COA DEHYDROGENASE FADE28"/>
    <property type="match status" value="1"/>
</dbReference>
<sequence length="374" mass="39012">MLNILTTERAVLDKALPGFDDRLTELGTLAVEDPGTHVVEEFREAGGGNVLIPAALGGGGLNCLEGARLQRAVGSRAPSLAVASTMHHYKVAWLAHVLGEGAADVLSEIVGRRLLVSSCGAEGASGKQLFAPGIEVAAANGGGLRLTGSKRPCSLVGSMGLLTLLAPGPTDSPYAGDLLIVMVPAETPGLRREPFWGNHALRAAQTDAVVLDDVFVPDHMIVPLGDPEQAAGRLNSLMARFLILITAAYVGIATGQVERLFADGRGQAGDRVTAFGPLETVSAAVEAVARELDDSSSEEALMGRILLVRYTAQRAIAEATDRVLELMGGMSFVRDGHGVDLLAASRALAFHPPSEHAMREPLDAWLGGGKLSLL</sequence>
<dbReference type="EMBL" id="PYBJ01000023">
    <property type="protein sequence ID" value="PSM39756.1"/>
    <property type="molecule type" value="Genomic_DNA"/>
</dbReference>
<dbReference type="Gene3D" id="1.10.540.10">
    <property type="entry name" value="Acyl-CoA dehydrogenase/oxidase, N-terminal domain"/>
    <property type="match status" value="1"/>
</dbReference>
<dbReference type="GO" id="GO:0050660">
    <property type="term" value="F:flavin adenine dinucleotide binding"/>
    <property type="evidence" value="ECO:0007669"/>
    <property type="project" value="InterPro"/>
</dbReference>
<dbReference type="Proteomes" id="UP000240429">
    <property type="component" value="Unassembled WGS sequence"/>
</dbReference>
<dbReference type="AlphaFoldDB" id="A0A2P8Q0I5"/>
<dbReference type="InterPro" id="IPR037069">
    <property type="entry name" value="AcylCoA_DH/ox_N_sf"/>
</dbReference>
<name>A0A2P8Q0I5_9ACTN</name>
<evidence type="ECO:0000313" key="5">
    <source>
        <dbReference type="Proteomes" id="UP000240429"/>
    </source>
</evidence>
<evidence type="ECO:0000256" key="1">
    <source>
        <dbReference type="ARBA" id="ARBA00022630"/>
    </source>
</evidence>
<gene>
    <name evidence="4" type="ORF">C6Y14_30200</name>
</gene>
<evidence type="ECO:0000313" key="4">
    <source>
        <dbReference type="EMBL" id="PSM39756.1"/>
    </source>
</evidence>
<dbReference type="GO" id="GO:0003995">
    <property type="term" value="F:acyl-CoA dehydrogenase activity"/>
    <property type="evidence" value="ECO:0007669"/>
    <property type="project" value="TreeGrafter"/>
</dbReference>
<evidence type="ECO:0000256" key="2">
    <source>
        <dbReference type="ARBA" id="ARBA00022827"/>
    </source>
</evidence>
<dbReference type="SUPFAM" id="SSF56645">
    <property type="entry name" value="Acyl-CoA dehydrogenase NM domain-like"/>
    <property type="match status" value="1"/>
</dbReference>
<protein>
    <submittedName>
        <fullName evidence="4">Oxidoreductase</fullName>
    </submittedName>
</protein>
<dbReference type="SUPFAM" id="SSF47203">
    <property type="entry name" value="Acyl-CoA dehydrogenase C-terminal domain-like"/>
    <property type="match status" value="1"/>
</dbReference>
<keyword evidence="2" id="KW-0274">FAD</keyword>
<dbReference type="Gene3D" id="2.40.110.10">
    <property type="entry name" value="Butyryl-CoA Dehydrogenase, subunit A, domain 2"/>
    <property type="match status" value="1"/>
</dbReference>
<keyword evidence="3" id="KW-0560">Oxidoreductase</keyword>
<dbReference type="InterPro" id="IPR046373">
    <property type="entry name" value="Acyl-CoA_Oxase/DH_mid-dom_sf"/>
</dbReference>
<dbReference type="RefSeq" id="WP_107020024.1">
    <property type="nucleotide sequence ID" value="NZ_KZ679050.1"/>
</dbReference>
<comment type="caution">
    <text evidence="4">The sequence shown here is derived from an EMBL/GenBank/DDBJ whole genome shotgun (WGS) entry which is preliminary data.</text>
</comment>
<keyword evidence="5" id="KW-1185">Reference proteome</keyword>
<keyword evidence="1" id="KW-0285">Flavoprotein</keyword>
<organism evidence="4 5">
    <name type="scientific">Streptomyces dioscori</name>
    <dbReference type="NCBI Taxonomy" id="2109333"/>
    <lineage>
        <taxon>Bacteria</taxon>
        <taxon>Bacillati</taxon>
        <taxon>Actinomycetota</taxon>
        <taxon>Actinomycetes</taxon>
        <taxon>Kitasatosporales</taxon>
        <taxon>Streptomycetaceae</taxon>
        <taxon>Streptomyces</taxon>
        <taxon>Streptomyces aurantiacus group</taxon>
    </lineage>
</organism>
<accession>A0A2P8Q0I5</accession>
<dbReference type="InterPro" id="IPR009100">
    <property type="entry name" value="AcylCoA_DH/oxidase_NM_dom_sf"/>
</dbReference>
<dbReference type="PANTHER" id="PTHR43884">
    <property type="entry name" value="ACYL-COA DEHYDROGENASE"/>
    <property type="match status" value="1"/>
</dbReference>
<dbReference type="OrthoDB" id="2986495at2"/>